<feature type="transmembrane region" description="Helical" evidence="5">
    <location>
        <begin position="83"/>
        <end position="103"/>
    </location>
</feature>
<dbReference type="Gene3D" id="3.90.550.10">
    <property type="entry name" value="Spore Coat Polysaccharide Biosynthesis Protein SpsA, Chain A"/>
    <property type="match status" value="1"/>
</dbReference>
<evidence type="ECO:0000259" key="7">
    <source>
        <dbReference type="Pfam" id="PF04138"/>
    </source>
</evidence>
<dbReference type="InterPro" id="IPR050256">
    <property type="entry name" value="Glycosyltransferase_2"/>
</dbReference>
<dbReference type="EMBL" id="AP018316">
    <property type="protein sequence ID" value="BAZ84407.1"/>
    <property type="molecule type" value="Genomic_DNA"/>
</dbReference>
<comment type="subcellular location">
    <subcellularLocation>
        <location evidence="1">Membrane</location>
        <topology evidence="1">Multi-pass membrane protein</topology>
    </subcellularLocation>
</comment>
<keyword evidence="8" id="KW-0808">Transferase</keyword>
<evidence type="ECO:0000256" key="2">
    <source>
        <dbReference type="ARBA" id="ARBA00022692"/>
    </source>
</evidence>
<dbReference type="PANTHER" id="PTHR48090:SF7">
    <property type="entry name" value="RFBJ PROTEIN"/>
    <property type="match status" value="1"/>
</dbReference>
<proteinExistence type="predicted"/>
<feature type="transmembrane region" description="Helical" evidence="5">
    <location>
        <begin position="44"/>
        <end position="62"/>
    </location>
</feature>
<keyword evidence="2 5" id="KW-0812">Transmembrane</keyword>
<feature type="transmembrane region" description="Helical" evidence="5">
    <location>
        <begin position="109"/>
        <end position="129"/>
    </location>
</feature>
<protein>
    <submittedName>
        <fullName evidence="8">Family 2 glycosyl transferase</fullName>
    </submittedName>
</protein>
<dbReference type="Proteomes" id="UP000218702">
    <property type="component" value="Chromosome"/>
</dbReference>
<dbReference type="OrthoDB" id="9810303at2"/>
<evidence type="ECO:0000259" key="6">
    <source>
        <dbReference type="Pfam" id="PF00535"/>
    </source>
</evidence>
<keyword evidence="9" id="KW-1185">Reference proteome</keyword>
<dbReference type="Pfam" id="PF00535">
    <property type="entry name" value="Glycos_transf_2"/>
    <property type="match status" value="1"/>
</dbReference>
<dbReference type="AlphaFoldDB" id="A0A1Z4UYT7"/>
<evidence type="ECO:0000256" key="1">
    <source>
        <dbReference type="ARBA" id="ARBA00004141"/>
    </source>
</evidence>
<keyword evidence="4 5" id="KW-0472">Membrane</keyword>
<evidence type="ECO:0000256" key="4">
    <source>
        <dbReference type="ARBA" id="ARBA00023136"/>
    </source>
</evidence>
<evidence type="ECO:0000256" key="5">
    <source>
        <dbReference type="SAM" id="Phobius"/>
    </source>
</evidence>
<dbReference type="CDD" id="cd04179">
    <property type="entry name" value="DPM_DPG-synthase_like"/>
    <property type="match status" value="1"/>
</dbReference>
<dbReference type="InterPro" id="IPR001173">
    <property type="entry name" value="Glyco_trans_2-like"/>
</dbReference>
<evidence type="ECO:0000313" key="9">
    <source>
        <dbReference type="Proteomes" id="UP000218702"/>
    </source>
</evidence>
<dbReference type="GO" id="GO:0016740">
    <property type="term" value="F:transferase activity"/>
    <property type="evidence" value="ECO:0007669"/>
    <property type="project" value="UniProtKB-KW"/>
</dbReference>
<sequence>MLKKLFRQKVFKFLIGGGVAAVVNLLLIFGLIEWLGFNTPTLRNVANAVSIELSLLASFFIYRIWVWPGGVWTIREVLWRQIPLYHLSAGAAVITRIFILFPLLDRLGVNYAINTLVGVLLSAIINYLISDRLVFKTPVQSDQTPTQFTTKIYYPEGLAPGLENKSSHPKYPQSDNLTGIKVFSIVIPAHNEEGCIVPTIQSISKILEQEKIAYEILVVNDNSRDQTEELLQQLNSENSQVHYINNYYPNGFGFAVRCGLENFQGDAVAIVMADSSDAPENIVDYYYKLQEGYDCVFGSRFIKGGKVIDYPTHKLLVNRLANLFIQILFGLKFNDTTNAFKAYRREVIEGISPLLSHHFNLTVEIPLKAIIRGYSYTIMPITWQNRATGVSKLKLKEMGSRYLFIVLYAWLEKYLSRGDYRRNQAQLVNRKHKVI</sequence>
<dbReference type="PANTHER" id="PTHR48090">
    <property type="entry name" value="UNDECAPRENYL-PHOSPHATE 4-DEOXY-4-FORMAMIDO-L-ARABINOSE TRANSFERASE-RELATED"/>
    <property type="match status" value="1"/>
</dbReference>
<feature type="domain" description="Glycosyltransferase 2-like" evidence="6">
    <location>
        <begin position="184"/>
        <end position="349"/>
    </location>
</feature>
<keyword evidence="3 5" id="KW-1133">Transmembrane helix</keyword>
<feature type="domain" description="GtrA/DPMS transmembrane" evidence="7">
    <location>
        <begin position="12"/>
        <end position="135"/>
    </location>
</feature>
<evidence type="ECO:0000313" key="8">
    <source>
        <dbReference type="EMBL" id="BAZ84407.1"/>
    </source>
</evidence>
<evidence type="ECO:0000256" key="3">
    <source>
        <dbReference type="ARBA" id="ARBA00022989"/>
    </source>
</evidence>
<dbReference type="KEGG" id="dcm:NIES806_05930"/>
<feature type="transmembrane region" description="Helical" evidence="5">
    <location>
        <begin position="12"/>
        <end position="32"/>
    </location>
</feature>
<dbReference type="InterPro" id="IPR007267">
    <property type="entry name" value="GtrA_DPMS_TM"/>
</dbReference>
<dbReference type="GO" id="GO:0016020">
    <property type="term" value="C:membrane"/>
    <property type="evidence" value="ECO:0007669"/>
    <property type="project" value="UniProtKB-SubCell"/>
</dbReference>
<dbReference type="GO" id="GO:0000271">
    <property type="term" value="P:polysaccharide biosynthetic process"/>
    <property type="evidence" value="ECO:0007669"/>
    <property type="project" value="InterPro"/>
</dbReference>
<dbReference type="RefSeq" id="WP_096663815.1">
    <property type="nucleotide sequence ID" value="NZ_AP018316.1"/>
</dbReference>
<reference evidence="8 9" key="1">
    <citation type="submission" date="2017-06" db="EMBL/GenBank/DDBJ databases">
        <title>Genome sequencing of cyanobaciteial culture collection at National Institute for Environmental Studies (NIES).</title>
        <authorList>
            <person name="Hirose Y."/>
            <person name="Shimura Y."/>
            <person name="Fujisawa T."/>
            <person name="Nakamura Y."/>
            <person name="Kawachi M."/>
        </authorList>
    </citation>
    <scope>NUCLEOTIDE SEQUENCE [LARGE SCALE GENOMIC DNA]</scope>
    <source>
        <strain evidence="8 9">NIES-806</strain>
    </source>
</reference>
<accession>A0A1Z4UYT7</accession>
<dbReference type="SUPFAM" id="SSF53448">
    <property type="entry name" value="Nucleotide-diphospho-sugar transferases"/>
    <property type="match status" value="1"/>
</dbReference>
<name>A0A1Z4UYT7_9CYAN</name>
<gene>
    <name evidence="8" type="ORF">NIES806_05930</name>
</gene>
<dbReference type="InterPro" id="IPR029044">
    <property type="entry name" value="Nucleotide-diphossugar_trans"/>
</dbReference>
<dbReference type="Pfam" id="PF04138">
    <property type="entry name" value="GtrA_DPMS_TM"/>
    <property type="match status" value="1"/>
</dbReference>
<organism evidence="8 9">
    <name type="scientific">Dolichospermum compactum NIES-806</name>
    <dbReference type="NCBI Taxonomy" id="1973481"/>
    <lineage>
        <taxon>Bacteria</taxon>
        <taxon>Bacillati</taxon>
        <taxon>Cyanobacteriota</taxon>
        <taxon>Cyanophyceae</taxon>
        <taxon>Nostocales</taxon>
        <taxon>Aphanizomenonaceae</taxon>
        <taxon>Dolichospermum</taxon>
        <taxon>Dolichospermum compactum</taxon>
    </lineage>
</organism>